<evidence type="ECO:0000259" key="6">
    <source>
        <dbReference type="Pfam" id="PF01048"/>
    </source>
</evidence>
<evidence type="ECO:0000313" key="7">
    <source>
        <dbReference type="EMBL" id="QAT43632.1"/>
    </source>
</evidence>
<dbReference type="NCBIfam" id="TIGR01704">
    <property type="entry name" value="MTA_SAH-Nsdase"/>
    <property type="match status" value="1"/>
</dbReference>
<dbReference type="PANTHER" id="PTHR46832:SF1">
    <property type="entry name" value="5'-METHYLTHIOADENOSINE_S-ADENOSYLHOMOCYSTEINE NUCLEOSIDASE"/>
    <property type="match status" value="1"/>
</dbReference>
<sequence length="236" mass="25941">MGRPIGILCPCEGEFKPYEEAFKEETRKSSAGLTFLEGTIAGTQAVFVVSGVCKVNAALAAQMMIDMYEVRFLINSGTAGGMARHVGLLDTAVSTEICYHDVNPVNLVELYPFMAAETPYFKADEKLLQAARIAAEGHPFTQKIHFGRMATGEKFVVDKERKEINEQFSPLCADMETAAVAHTCYVNKVPFIAVRSITDTEEHSGVDNCEANFLTAAKRSKEFVVQLLQEISTNNL</sequence>
<comment type="pathway">
    <text evidence="1">Amino-acid biosynthesis; L-methionine biosynthesis via salvage pathway; S-methyl-5-thio-alpha-D-ribose 1-phosphate from S-methyl-5'-thioadenosine (hydrolase route): step 1/2.</text>
</comment>
<dbReference type="SUPFAM" id="SSF53167">
    <property type="entry name" value="Purine and uridine phosphorylases"/>
    <property type="match status" value="1"/>
</dbReference>
<keyword evidence="5" id="KW-0486">Methionine biosynthesis</keyword>
<dbReference type="PANTHER" id="PTHR46832">
    <property type="entry name" value="5'-METHYLTHIOADENOSINE/S-ADENOSYLHOMOCYSTEINE NUCLEOSIDASE"/>
    <property type="match status" value="1"/>
</dbReference>
<dbReference type="CDD" id="cd09008">
    <property type="entry name" value="MTAN"/>
    <property type="match status" value="1"/>
</dbReference>
<keyword evidence="3" id="KW-0028">Amino-acid biosynthesis</keyword>
<dbReference type="EC" id="3.2.2.9" evidence="2"/>
<keyword evidence="7" id="KW-0326">Glycosidase</keyword>
<dbReference type="RefSeq" id="WP_128746410.1">
    <property type="nucleotide sequence ID" value="NZ_CP035281.1"/>
</dbReference>
<name>A0A410PXE2_9FIRM</name>
<dbReference type="KEGG" id="amij:EQM06_10600"/>
<dbReference type="GO" id="GO:0019284">
    <property type="term" value="P:L-methionine salvage from S-adenosylmethionine"/>
    <property type="evidence" value="ECO:0007669"/>
    <property type="project" value="TreeGrafter"/>
</dbReference>
<keyword evidence="8" id="KW-1185">Reference proteome</keyword>
<dbReference type="Proteomes" id="UP000287601">
    <property type="component" value="Chromosome"/>
</dbReference>
<evidence type="ECO:0000256" key="2">
    <source>
        <dbReference type="ARBA" id="ARBA00011974"/>
    </source>
</evidence>
<feature type="domain" description="Nucleoside phosphorylase" evidence="6">
    <location>
        <begin position="4"/>
        <end position="228"/>
    </location>
</feature>
<dbReference type="InterPro" id="IPR000845">
    <property type="entry name" value="Nucleoside_phosphorylase_d"/>
</dbReference>
<evidence type="ECO:0000256" key="3">
    <source>
        <dbReference type="ARBA" id="ARBA00022605"/>
    </source>
</evidence>
<dbReference type="OrthoDB" id="9792278at2"/>
<dbReference type="InterPro" id="IPR010049">
    <property type="entry name" value="MTA_SAH_Nsdase"/>
</dbReference>
<dbReference type="GO" id="GO:0008782">
    <property type="term" value="F:adenosylhomocysteine nucleosidase activity"/>
    <property type="evidence" value="ECO:0007669"/>
    <property type="project" value="UniProtKB-EC"/>
</dbReference>
<dbReference type="EMBL" id="CP035281">
    <property type="protein sequence ID" value="QAT43632.1"/>
    <property type="molecule type" value="Genomic_DNA"/>
</dbReference>
<organism evidence="7 8">
    <name type="scientific">Aminipila luticellarii</name>
    <dbReference type="NCBI Taxonomy" id="2507160"/>
    <lineage>
        <taxon>Bacteria</taxon>
        <taxon>Bacillati</taxon>
        <taxon>Bacillota</taxon>
        <taxon>Clostridia</taxon>
        <taxon>Peptostreptococcales</taxon>
        <taxon>Anaerovoracaceae</taxon>
        <taxon>Aminipila</taxon>
    </lineage>
</organism>
<reference evidence="7 8" key="1">
    <citation type="submission" date="2019-01" db="EMBL/GenBank/DDBJ databases">
        <title>Draft genomes of a novel of Aminipila strains.</title>
        <authorList>
            <person name="Ma S."/>
        </authorList>
    </citation>
    <scope>NUCLEOTIDE SEQUENCE [LARGE SCALE GENOMIC DNA]</scope>
    <source>
        <strain evidence="8">JN-39</strain>
    </source>
</reference>
<keyword evidence="4 7" id="KW-0378">Hydrolase</keyword>
<dbReference type="InterPro" id="IPR035994">
    <property type="entry name" value="Nucleoside_phosphorylase_sf"/>
</dbReference>
<proteinExistence type="predicted"/>
<dbReference type="GO" id="GO:0008930">
    <property type="term" value="F:methylthioadenosine nucleosidase activity"/>
    <property type="evidence" value="ECO:0007669"/>
    <property type="project" value="InterPro"/>
</dbReference>
<dbReference type="GO" id="GO:0009164">
    <property type="term" value="P:nucleoside catabolic process"/>
    <property type="evidence" value="ECO:0007669"/>
    <property type="project" value="InterPro"/>
</dbReference>
<gene>
    <name evidence="7" type="primary">mtnN</name>
    <name evidence="7" type="ORF">EQM06_10600</name>
</gene>
<dbReference type="AlphaFoldDB" id="A0A410PXE2"/>
<evidence type="ECO:0000313" key="8">
    <source>
        <dbReference type="Proteomes" id="UP000287601"/>
    </source>
</evidence>
<evidence type="ECO:0000256" key="5">
    <source>
        <dbReference type="ARBA" id="ARBA00023167"/>
    </source>
</evidence>
<evidence type="ECO:0000256" key="1">
    <source>
        <dbReference type="ARBA" id="ARBA00004945"/>
    </source>
</evidence>
<dbReference type="UniPathway" id="UPA00904">
    <property type="reaction ID" value="UER00871"/>
</dbReference>
<dbReference type="GO" id="GO:0019509">
    <property type="term" value="P:L-methionine salvage from methylthioadenosine"/>
    <property type="evidence" value="ECO:0007669"/>
    <property type="project" value="UniProtKB-UniPathway"/>
</dbReference>
<dbReference type="Pfam" id="PF01048">
    <property type="entry name" value="PNP_UDP_1"/>
    <property type="match status" value="1"/>
</dbReference>
<accession>A0A410PXE2</accession>
<dbReference type="Gene3D" id="3.40.50.1580">
    <property type="entry name" value="Nucleoside phosphorylase domain"/>
    <property type="match status" value="1"/>
</dbReference>
<protein>
    <recommendedName>
        <fullName evidence="2">adenosylhomocysteine nucleosidase</fullName>
        <ecNumber evidence="2">3.2.2.9</ecNumber>
    </recommendedName>
</protein>
<dbReference type="GO" id="GO:0005829">
    <property type="term" value="C:cytosol"/>
    <property type="evidence" value="ECO:0007669"/>
    <property type="project" value="TreeGrafter"/>
</dbReference>
<evidence type="ECO:0000256" key="4">
    <source>
        <dbReference type="ARBA" id="ARBA00022801"/>
    </source>
</evidence>